<keyword evidence="4 6" id="KW-1133">Transmembrane helix</keyword>
<evidence type="ECO:0000256" key="6">
    <source>
        <dbReference type="SAM" id="Phobius"/>
    </source>
</evidence>
<protein>
    <submittedName>
        <fullName evidence="7">Caa(3)-type oxidase subunit IV</fullName>
    </submittedName>
</protein>
<evidence type="ECO:0000256" key="1">
    <source>
        <dbReference type="ARBA" id="ARBA00004651"/>
    </source>
</evidence>
<dbReference type="EMBL" id="VBOS01000140">
    <property type="protein sequence ID" value="TMQ56996.1"/>
    <property type="molecule type" value="Genomic_DNA"/>
</dbReference>
<sequence>MSAHEHAAAHPVHRNYVMIWAILVGLLVISVAGPFLGIRVVTLITAFGIALVKAYMVAKNFMHLDVEKPIIHWLLAIILVLMVLLFSGLAPDVMKDSGRNWKKDAGFHTLPPAAEHAVTDKHDHGAKNH</sequence>
<keyword evidence="3 6" id="KW-0812">Transmembrane</keyword>
<feature type="transmembrane region" description="Helical" evidence="6">
    <location>
        <begin position="70"/>
        <end position="90"/>
    </location>
</feature>
<feature type="transmembrane region" description="Helical" evidence="6">
    <location>
        <begin position="40"/>
        <end position="58"/>
    </location>
</feature>
<evidence type="ECO:0000256" key="5">
    <source>
        <dbReference type="ARBA" id="ARBA00023136"/>
    </source>
</evidence>
<dbReference type="NCBIfam" id="TIGR02229">
    <property type="entry name" value="caa3_sub_IV"/>
    <property type="match status" value="1"/>
</dbReference>
<comment type="caution">
    <text evidence="7">The sequence shown here is derived from an EMBL/GenBank/DDBJ whole genome shotgun (WGS) entry which is preliminary data.</text>
</comment>
<evidence type="ECO:0000313" key="7">
    <source>
        <dbReference type="EMBL" id="TMQ56996.1"/>
    </source>
</evidence>
<evidence type="ECO:0000256" key="4">
    <source>
        <dbReference type="ARBA" id="ARBA00022989"/>
    </source>
</evidence>
<evidence type="ECO:0000256" key="3">
    <source>
        <dbReference type="ARBA" id="ARBA00022692"/>
    </source>
</evidence>
<keyword evidence="5 6" id="KW-0472">Membrane</keyword>
<reference evidence="7 8" key="1">
    <citation type="journal article" date="2019" name="Nat. Microbiol.">
        <title>Mediterranean grassland soil C-N compound turnover is dependent on rainfall and depth, and is mediated by genomically divergent microorganisms.</title>
        <authorList>
            <person name="Diamond S."/>
            <person name="Andeer P.F."/>
            <person name="Li Z."/>
            <person name="Crits-Christoph A."/>
            <person name="Burstein D."/>
            <person name="Anantharaman K."/>
            <person name="Lane K.R."/>
            <person name="Thomas B.C."/>
            <person name="Pan C."/>
            <person name="Northen T.R."/>
            <person name="Banfield J.F."/>
        </authorList>
    </citation>
    <scope>NUCLEOTIDE SEQUENCE [LARGE SCALE GENOMIC DNA]</scope>
    <source>
        <strain evidence="7">WS_2</strain>
    </source>
</reference>
<proteinExistence type="predicted"/>
<comment type="subcellular location">
    <subcellularLocation>
        <location evidence="1">Cell membrane</location>
        <topology evidence="1">Multi-pass membrane protein</topology>
    </subcellularLocation>
</comment>
<dbReference type="Proteomes" id="UP000317716">
    <property type="component" value="Unassembled WGS sequence"/>
</dbReference>
<dbReference type="GO" id="GO:0005886">
    <property type="term" value="C:plasma membrane"/>
    <property type="evidence" value="ECO:0007669"/>
    <property type="project" value="UniProtKB-SubCell"/>
</dbReference>
<dbReference type="InterPro" id="IPR005171">
    <property type="entry name" value="Cyt_c_oxidase_su4_prok"/>
</dbReference>
<evidence type="ECO:0000256" key="2">
    <source>
        <dbReference type="ARBA" id="ARBA00022475"/>
    </source>
</evidence>
<keyword evidence="2" id="KW-1003">Cell membrane</keyword>
<gene>
    <name evidence="7" type="ORF">E6K72_04100</name>
</gene>
<name>A0A538T046_UNCEI</name>
<dbReference type="AlphaFoldDB" id="A0A538T046"/>
<dbReference type="InterPro" id="IPR011743">
    <property type="entry name" value="Caa3_sub_IV"/>
</dbReference>
<feature type="transmembrane region" description="Helical" evidence="6">
    <location>
        <begin position="16"/>
        <end position="33"/>
    </location>
</feature>
<evidence type="ECO:0000313" key="8">
    <source>
        <dbReference type="Proteomes" id="UP000317716"/>
    </source>
</evidence>
<organism evidence="7 8">
    <name type="scientific">Eiseniibacteriota bacterium</name>
    <dbReference type="NCBI Taxonomy" id="2212470"/>
    <lineage>
        <taxon>Bacteria</taxon>
        <taxon>Candidatus Eiseniibacteriota</taxon>
    </lineage>
</organism>
<dbReference type="Pfam" id="PF03626">
    <property type="entry name" value="COX4_pro"/>
    <property type="match status" value="1"/>
</dbReference>
<accession>A0A538T046</accession>